<protein>
    <submittedName>
        <fullName evidence="1">Uncharacterized protein</fullName>
    </submittedName>
</protein>
<evidence type="ECO:0000313" key="1">
    <source>
        <dbReference type="EMBL" id="OEU18602.1"/>
    </source>
</evidence>
<dbReference type="Proteomes" id="UP000095751">
    <property type="component" value="Unassembled WGS sequence"/>
</dbReference>
<proteinExistence type="predicted"/>
<name>A0A1E7FKA9_9STRA</name>
<dbReference type="KEGG" id="fcy:FRACYDRAFT_268368"/>
<reference evidence="1 2" key="1">
    <citation type="submission" date="2016-09" db="EMBL/GenBank/DDBJ databases">
        <title>Extensive genetic diversity and differential bi-allelic expression allows diatom success in the polar Southern Ocean.</title>
        <authorList>
            <consortium name="DOE Joint Genome Institute"/>
            <person name="Mock T."/>
            <person name="Otillar R.P."/>
            <person name="Strauss J."/>
            <person name="Dupont C."/>
            <person name="Frickenhaus S."/>
            <person name="Maumus F."/>
            <person name="Mcmullan M."/>
            <person name="Sanges R."/>
            <person name="Schmutz J."/>
            <person name="Toseland A."/>
            <person name="Valas R."/>
            <person name="Veluchamy A."/>
            <person name="Ward B.J."/>
            <person name="Allen A."/>
            <person name="Barry K."/>
            <person name="Falciatore A."/>
            <person name="Ferrante M."/>
            <person name="Fortunato A.E."/>
            <person name="Gloeckner G."/>
            <person name="Gruber A."/>
            <person name="Hipkin R."/>
            <person name="Janech M."/>
            <person name="Kroth P."/>
            <person name="Leese F."/>
            <person name="Lindquist E."/>
            <person name="Lyon B.R."/>
            <person name="Martin J."/>
            <person name="Mayer C."/>
            <person name="Parker M."/>
            <person name="Quesneville H."/>
            <person name="Raymond J."/>
            <person name="Uhlig C."/>
            <person name="Valentin K.U."/>
            <person name="Worden A.Z."/>
            <person name="Armbrust E.V."/>
            <person name="Bowler C."/>
            <person name="Green B."/>
            <person name="Moulton V."/>
            <person name="Van Oosterhout C."/>
            <person name="Grigoriev I."/>
        </authorList>
    </citation>
    <scope>NUCLEOTIDE SEQUENCE [LARGE SCALE GENOMIC DNA]</scope>
    <source>
        <strain evidence="1 2">CCMP1102</strain>
    </source>
</reference>
<sequence>MTGMISYISTTTLVVVVVAVVAVITSTTRCGVVTGFTPPMNNNFNYYSTSSTTKLYDIIEAQTEDYVAPEEGAGGVALAKESAIKIIGEIKHKPGHAESLPETLLRYNTLQTVDEATIQDVLKKVVGGGSSSTIICKGQGVELYKNPGETTVSEVNYGPAEAIKDAFSNAASCMESTNLIFNFLGGDDLMLGEVMEAASELVVMLDIPTNANISFNSLSYKTIPSGTCTVTVVSVPATTNDELSGVEKAISLGEVYSRDGSWYTVIESDVNTETA</sequence>
<evidence type="ECO:0000313" key="2">
    <source>
        <dbReference type="Proteomes" id="UP000095751"/>
    </source>
</evidence>
<dbReference type="AlphaFoldDB" id="A0A1E7FKA9"/>
<dbReference type="EMBL" id="KV784356">
    <property type="protein sequence ID" value="OEU18602.1"/>
    <property type="molecule type" value="Genomic_DNA"/>
</dbReference>
<dbReference type="OrthoDB" id="43189at2759"/>
<dbReference type="InParanoid" id="A0A1E7FKA9"/>
<organism evidence="1 2">
    <name type="scientific">Fragilariopsis cylindrus CCMP1102</name>
    <dbReference type="NCBI Taxonomy" id="635003"/>
    <lineage>
        <taxon>Eukaryota</taxon>
        <taxon>Sar</taxon>
        <taxon>Stramenopiles</taxon>
        <taxon>Ochrophyta</taxon>
        <taxon>Bacillariophyta</taxon>
        <taxon>Bacillariophyceae</taxon>
        <taxon>Bacillariophycidae</taxon>
        <taxon>Bacillariales</taxon>
        <taxon>Bacillariaceae</taxon>
        <taxon>Fragilariopsis</taxon>
    </lineage>
</organism>
<accession>A0A1E7FKA9</accession>
<keyword evidence="2" id="KW-1185">Reference proteome</keyword>
<gene>
    <name evidence="1" type="ORF">FRACYDRAFT_268368</name>
</gene>